<feature type="signal peptide" evidence="2">
    <location>
        <begin position="1"/>
        <end position="16"/>
    </location>
</feature>
<dbReference type="InterPro" id="IPR036249">
    <property type="entry name" value="Thioredoxin-like_sf"/>
</dbReference>
<protein>
    <recommendedName>
        <fullName evidence="3">Selenoprotein F/M domain-containing protein</fullName>
    </recommendedName>
</protein>
<dbReference type="KEGG" id="spar:SPRG_04342"/>
<organism evidence="4 5">
    <name type="scientific">Saprolegnia parasitica (strain CBS 223.65)</name>
    <dbReference type="NCBI Taxonomy" id="695850"/>
    <lineage>
        <taxon>Eukaryota</taxon>
        <taxon>Sar</taxon>
        <taxon>Stramenopiles</taxon>
        <taxon>Oomycota</taxon>
        <taxon>Saprolegniomycetes</taxon>
        <taxon>Saprolegniales</taxon>
        <taxon>Saprolegniaceae</taxon>
        <taxon>Saprolegnia</taxon>
    </lineage>
</organism>
<proteinExistence type="inferred from homology"/>
<name>A0A067CMH1_SAPPC</name>
<dbReference type="AlphaFoldDB" id="A0A067CMH1"/>
<evidence type="ECO:0000256" key="1">
    <source>
        <dbReference type="ARBA" id="ARBA00005742"/>
    </source>
</evidence>
<dbReference type="InterPro" id="IPR014912">
    <property type="entry name" value="Sep15_SelM_dom"/>
</dbReference>
<dbReference type="STRING" id="695850.A0A067CMH1"/>
<gene>
    <name evidence="4" type="ORF">SPRG_04342</name>
</gene>
<sequence length="128" mass="14012">MWRTSIFTALVGGALAAVLTREECTSLGLDAAAIDCDSCRDDAATRGDCLECCTPRTTYASAQLCNHGQWSLPGFSVQYEHGQKPQVLFYDSAGAMQTKVEVESWKESSIRDYVALLLAPNRADRDEL</sequence>
<keyword evidence="2" id="KW-0732">Signal</keyword>
<comment type="similarity">
    <text evidence="1">Belongs to the selenoprotein M/F family.</text>
</comment>
<dbReference type="SUPFAM" id="SSF52833">
    <property type="entry name" value="Thioredoxin-like"/>
    <property type="match status" value="1"/>
</dbReference>
<dbReference type="VEuPathDB" id="FungiDB:SPRG_04342"/>
<reference evidence="4 5" key="1">
    <citation type="journal article" date="2013" name="PLoS Genet.">
        <title>Distinctive expansion of potential virulence genes in the genome of the oomycete fish pathogen Saprolegnia parasitica.</title>
        <authorList>
            <person name="Jiang R.H."/>
            <person name="de Bruijn I."/>
            <person name="Haas B.J."/>
            <person name="Belmonte R."/>
            <person name="Lobach L."/>
            <person name="Christie J."/>
            <person name="van den Ackerveken G."/>
            <person name="Bottin A."/>
            <person name="Bulone V."/>
            <person name="Diaz-Moreno S.M."/>
            <person name="Dumas B."/>
            <person name="Fan L."/>
            <person name="Gaulin E."/>
            <person name="Govers F."/>
            <person name="Grenville-Briggs L.J."/>
            <person name="Horner N.R."/>
            <person name="Levin J.Z."/>
            <person name="Mammella M."/>
            <person name="Meijer H.J."/>
            <person name="Morris P."/>
            <person name="Nusbaum C."/>
            <person name="Oome S."/>
            <person name="Phillips A.J."/>
            <person name="van Rooyen D."/>
            <person name="Rzeszutek E."/>
            <person name="Saraiva M."/>
            <person name="Secombes C.J."/>
            <person name="Seidl M.F."/>
            <person name="Snel B."/>
            <person name="Stassen J.H."/>
            <person name="Sykes S."/>
            <person name="Tripathy S."/>
            <person name="van den Berg H."/>
            <person name="Vega-Arreguin J.C."/>
            <person name="Wawra S."/>
            <person name="Young S.K."/>
            <person name="Zeng Q."/>
            <person name="Dieguez-Uribeondo J."/>
            <person name="Russ C."/>
            <person name="Tyler B.M."/>
            <person name="van West P."/>
        </authorList>
    </citation>
    <scope>NUCLEOTIDE SEQUENCE [LARGE SCALE GENOMIC DNA]</scope>
    <source>
        <strain evidence="4 5">CBS 223.65</strain>
    </source>
</reference>
<dbReference type="Proteomes" id="UP000030745">
    <property type="component" value="Unassembled WGS sequence"/>
</dbReference>
<evidence type="ECO:0000313" key="4">
    <source>
        <dbReference type="EMBL" id="KDO30440.1"/>
    </source>
</evidence>
<evidence type="ECO:0000256" key="2">
    <source>
        <dbReference type="SAM" id="SignalP"/>
    </source>
</evidence>
<accession>A0A067CMH1</accession>
<feature type="domain" description="Selenoprotein F/M" evidence="3">
    <location>
        <begin position="75"/>
        <end position="114"/>
    </location>
</feature>
<dbReference type="InterPro" id="IPR038219">
    <property type="entry name" value="Sep15/SelM_sf"/>
</dbReference>
<evidence type="ECO:0000259" key="3">
    <source>
        <dbReference type="Pfam" id="PF08806"/>
    </source>
</evidence>
<dbReference type="EMBL" id="KK583201">
    <property type="protein sequence ID" value="KDO30440.1"/>
    <property type="molecule type" value="Genomic_DNA"/>
</dbReference>
<feature type="chain" id="PRO_5001634734" description="Selenoprotein F/M domain-containing protein" evidence="2">
    <location>
        <begin position="17"/>
        <end position="128"/>
    </location>
</feature>
<dbReference type="Pfam" id="PF08806">
    <property type="entry name" value="Sep15_SelM"/>
    <property type="match status" value="1"/>
</dbReference>
<dbReference type="RefSeq" id="XP_012198662.1">
    <property type="nucleotide sequence ID" value="XM_012343272.1"/>
</dbReference>
<dbReference type="OrthoDB" id="73704at2759"/>
<dbReference type="GeneID" id="24126791"/>
<dbReference type="Gene3D" id="3.40.30.50">
    <property type="entry name" value="Sep15/SelM thioredoxin-like domain, active-site redox motif"/>
    <property type="match status" value="1"/>
</dbReference>
<keyword evidence="5" id="KW-1185">Reference proteome</keyword>
<evidence type="ECO:0000313" key="5">
    <source>
        <dbReference type="Proteomes" id="UP000030745"/>
    </source>
</evidence>